<reference evidence="2 3" key="1">
    <citation type="journal article" date="2015" name="Nature">
        <title>rRNA introns, odd ribosomes, and small enigmatic genomes across a large radiation of phyla.</title>
        <authorList>
            <person name="Brown C.T."/>
            <person name="Hug L.A."/>
            <person name="Thomas B.C."/>
            <person name="Sharon I."/>
            <person name="Castelle C.J."/>
            <person name="Singh A."/>
            <person name="Wilkins M.J."/>
            <person name="Williams K.H."/>
            <person name="Banfield J.F."/>
        </authorList>
    </citation>
    <scope>NUCLEOTIDE SEQUENCE [LARGE SCALE GENOMIC DNA]</scope>
</reference>
<dbReference type="EMBL" id="LCDD01000003">
    <property type="protein sequence ID" value="KKS47720.1"/>
    <property type="molecule type" value="Genomic_DNA"/>
</dbReference>
<proteinExistence type="predicted"/>
<keyword evidence="2" id="KW-0560">Oxidoreductase</keyword>
<protein>
    <submittedName>
        <fullName evidence="2">Glyoxalase/bleomycin resistance protein/dioxygenase</fullName>
    </submittedName>
</protein>
<keyword evidence="2" id="KW-0223">Dioxygenase</keyword>
<dbReference type="SUPFAM" id="SSF54593">
    <property type="entry name" value="Glyoxalase/Bleomycin resistance protein/Dihydroxybiphenyl dioxygenase"/>
    <property type="match status" value="1"/>
</dbReference>
<comment type="caution">
    <text evidence="2">The sequence shown here is derived from an EMBL/GenBank/DDBJ whole genome shotgun (WGS) entry which is preliminary data.</text>
</comment>
<dbReference type="AlphaFoldDB" id="A0A0G0ZG50"/>
<accession>A0A0G0ZG50</accession>
<gene>
    <name evidence="2" type="ORF">UV09_C0003G0065</name>
</gene>
<dbReference type="InterPro" id="IPR028973">
    <property type="entry name" value="PhnB-like"/>
</dbReference>
<dbReference type="Pfam" id="PF00903">
    <property type="entry name" value="Glyoxalase"/>
    <property type="match status" value="1"/>
</dbReference>
<dbReference type="InterPro" id="IPR029068">
    <property type="entry name" value="Glyas_Bleomycin-R_OHBP_Dase"/>
</dbReference>
<dbReference type="CDD" id="cd06588">
    <property type="entry name" value="PhnB_like"/>
    <property type="match status" value="1"/>
</dbReference>
<name>A0A0G0ZG50_9BACT</name>
<dbReference type="Gene3D" id="3.10.180.10">
    <property type="entry name" value="2,3-Dihydroxybiphenyl 1,2-Dioxygenase, domain 1"/>
    <property type="match status" value="1"/>
</dbReference>
<evidence type="ECO:0000259" key="1">
    <source>
        <dbReference type="Pfam" id="PF00903"/>
    </source>
</evidence>
<organism evidence="2 3">
    <name type="scientific">Candidatus Gottesmanbacteria bacterium GW2011_GWA2_42_18</name>
    <dbReference type="NCBI Taxonomy" id="1618442"/>
    <lineage>
        <taxon>Bacteria</taxon>
        <taxon>Candidatus Gottesmaniibacteriota</taxon>
    </lineage>
</organism>
<feature type="domain" description="Glyoxalase/fosfomycin resistance/dioxygenase" evidence="1">
    <location>
        <begin position="1"/>
        <end position="118"/>
    </location>
</feature>
<dbReference type="PANTHER" id="PTHR33990">
    <property type="entry name" value="PROTEIN YJDN-RELATED"/>
    <property type="match status" value="1"/>
</dbReference>
<dbReference type="GO" id="GO:0051213">
    <property type="term" value="F:dioxygenase activity"/>
    <property type="evidence" value="ECO:0007669"/>
    <property type="project" value="UniProtKB-KW"/>
</dbReference>
<dbReference type="PANTHER" id="PTHR33990:SF1">
    <property type="entry name" value="PROTEIN YJDN"/>
    <property type="match status" value="1"/>
</dbReference>
<evidence type="ECO:0000313" key="2">
    <source>
        <dbReference type="EMBL" id="KKS47720.1"/>
    </source>
</evidence>
<sequence>MKFYQSVLGGDLTQIVRFKDMPIEGVKIPKTDGNKVMHMGLAFGNNQMLMATDTLESLGQKLIPGNNFYISIHPESKKEADRIFKALSKGGKVEMALSDQLWGDYYGSFKDKFAVQWMVNYSYPKEK</sequence>
<dbReference type="Proteomes" id="UP000034320">
    <property type="component" value="Unassembled WGS sequence"/>
</dbReference>
<dbReference type="InterPro" id="IPR004360">
    <property type="entry name" value="Glyas_Fos-R_dOase_dom"/>
</dbReference>
<evidence type="ECO:0000313" key="3">
    <source>
        <dbReference type="Proteomes" id="UP000034320"/>
    </source>
</evidence>